<dbReference type="PROSITE" id="PS51257">
    <property type="entry name" value="PROKAR_LIPOPROTEIN"/>
    <property type="match status" value="1"/>
</dbReference>
<dbReference type="InterPro" id="IPR021878">
    <property type="entry name" value="TgpA_N"/>
</dbReference>
<proteinExistence type="predicted"/>
<comment type="caution">
    <text evidence="3">The sequence shown here is derived from an EMBL/GenBank/DDBJ whole genome shotgun (WGS) entry which is preliminary data.</text>
</comment>
<evidence type="ECO:0000259" key="2">
    <source>
        <dbReference type="SMART" id="SM00460"/>
    </source>
</evidence>
<accession>A0A317RB15</accession>
<dbReference type="RefSeq" id="WP_244909169.1">
    <property type="nucleotide sequence ID" value="NZ_QGUB01000007.1"/>
</dbReference>
<feature type="transmembrane region" description="Helical" evidence="1">
    <location>
        <begin position="118"/>
        <end position="135"/>
    </location>
</feature>
<dbReference type="AlphaFoldDB" id="A0A317RB15"/>
<dbReference type="SUPFAM" id="SSF54001">
    <property type="entry name" value="Cysteine proteinases"/>
    <property type="match status" value="1"/>
</dbReference>
<organism evidence="3 4">
    <name type="scientific">Melaminivora alkalimesophila</name>
    <dbReference type="NCBI Taxonomy" id="1165852"/>
    <lineage>
        <taxon>Bacteria</taxon>
        <taxon>Pseudomonadati</taxon>
        <taxon>Pseudomonadota</taxon>
        <taxon>Betaproteobacteria</taxon>
        <taxon>Burkholderiales</taxon>
        <taxon>Comamonadaceae</taxon>
        <taxon>Melaminivora</taxon>
    </lineage>
</organism>
<feature type="transmembrane region" description="Helical" evidence="1">
    <location>
        <begin position="76"/>
        <end position="106"/>
    </location>
</feature>
<dbReference type="Pfam" id="PF01841">
    <property type="entry name" value="Transglut_core"/>
    <property type="match status" value="1"/>
</dbReference>
<dbReference type="InterPro" id="IPR002931">
    <property type="entry name" value="Transglutaminase-like"/>
</dbReference>
<dbReference type="PANTHER" id="PTHR42736:SF1">
    <property type="entry name" value="PROTEIN-GLUTAMINE GAMMA-GLUTAMYLTRANSFERASE"/>
    <property type="match status" value="1"/>
</dbReference>
<dbReference type="EMBL" id="QGUB01000007">
    <property type="protein sequence ID" value="PWW44568.1"/>
    <property type="molecule type" value="Genomic_DNA"/>
</dbReference>
<name>A0A317RB15_9BURK</name>
<keyword evidence="4" id="KW-1185">Reference proteome</keyword>
<feature type="transmembrane region" description="Helical" evidence="1">
    <location>
        <begin position="141"/>
        <end position="163"/>
    </location>
</feature>
<keyword evidence="1" id="KW-0472">Membrane</keyword>
<feature type="transmembrane region" description="Helical" evidence="1">
    <location>
        <begin position="25"/>
        <end position="56"/>
    </location>
</feature>
<evidence type="ECO:0000313" key="3">
    <source>
        <dbReference type="EMBL" id="PWW44568.1"/>
    </source>
</evidence>
<evidence type="ECO:0000313" key="4">
    <source>
        <dbReference type="Proteomes" id="UP000246483"/>
    </source>
</evidence>
<dbReference type="PANTHER" id="PTHR42736">
    <property type="entry name" value="PROTEIN-GLUTAMINE GAMMA-GLUTAMYLTRANSFERASE"/>
    <property type="match status" value="1"/>
</dbReference>
<dbReference type="SMART" id="SM00460">
    <property type="entry name" value="TGc"/>
    <property type="match status" value="1"/>
</dbReference>
<gene>
    <name evidence="3" type="ORF">DFR36_10734</name>
</gene>
<feature type="domain" description="Transglutaminase-like" evidence="2">
    <location>
        <begin position="431"/>
        <end position="502"/>
    </location>
</feature>
<keyword evidence="1" id="KW-1133">Transmembrane helix</keyword>
<evidence type="ECO:0000256" key="1">
    <source>
        <dbReference type="SAM" id="Phobius"/>
    </source>
</evidence>
<keyword evidence="1" id="KW-0812">Transmembrane</keyword>
<sequence>MTTPMREATMQSFLSQLPRETRDTLFLLLVIGACLAPLAGHVPAWASLTAAVLLLWRGVLAWRQLPLPGPWSTRLALAAAVVLTLLSHRTLLGYEPGVTLISMLLALKTLELRARRDAMVVFFLGFFTLLANFFFSQSLATAAAILLALLGLLTALVNAHLPVGRPPLLESLRTAASMALLGAPIMLVLFLFFPRMAPLWGVPADMNTGKSGLSGQMRIGSVAELALDDSVAMRVRFETPGGEPPPQSDLYFRGPVLGIFDGREWLALSQPQAQARYWATPPPAQLEVRGEPLRYEITLEPSARPWLLTLDAAAEAPSLPQGWRAFMSPELQWLASRPVLSVMRYRAESHLDFRHGPRDEARALQAYRQLPEGLNPRTAALARELAGGAGPSSGARTDAFVRAALQRLRTGGYRYTLEPGLYGEHTADEFWFERKEGFCEHIASAFVVLMRAGGVPARIVTGYQGGQMNAIDGYWTVRQSDAHAWTEVWMPERGWVRVDPTASVAPERIGLPQRLAPTRGALGNAVGTVISPNALRQLRAVWEAMNNRWNQWVLNYTQDRQLDLLRSLGMESPTWEDLVRLLGGLAVASALAGMGVAALRRRRQDPWQRLLGQARARLLRSGLELAPHEPPRRMALRVRQQLGSDGEPMARWLLEVERARYAPGGGLGLRALRRALRSLPRLRPPPGTRG</sequence>
<dbReference type="InterPro" id="IPR038765">
    <property type="entry name" value="Papain-like_cys_pep_sf"/>
</dbReference>
<dbReference type="Pfam" id="PF11992">
    <property type="entry name" value="TgpA_N"/>
    <property type="match status" value="1"/>
</dbReference>
<feature type="transmembrane region" description="Helical" evidence="1">
    <location>
        <begin position="175"/>
        <end position="193"/>
    </location>
</feature>
<dbReference type="Gene3D" id="3.10.620.30">
    <property type="match status" value="1"/>
</dbReference>
<reference evidence="3 4" key="1">
    <citation type="submission" date="2018-05" db="EMBL/GenBank/DDBJ databases">
        <title>Genomic Encyclopedia of Type Strains, Phase IV (KMG-IV): sequencing the most valuable type-strain genomes for metagenomic binning, comparative biology and taxonomic classification.</title>
        <authorList>
            <person name="Goeker M."/>
        </authorList>
    </citation>
    <scope>NUCLEOTIDE SEQUENCE [LARGE SCALE GENOMIC DNA]</scope>
    <source>
        <strain evidence="3 4">DSM 26006</strain>
    </source>
</reference>
<dbReference type="Proteomes" id="UP000246483">
    <property type="component" value="Unassembled WGS sequence"/>
</dbReference>
<dbReference type="InterPro" id="IPR052901">
    <property type="entry name" value="Bact_TGase-like"/>
</dbReference>
<protein>
    <submittedName>
        <fullName evidence="3">Transglutaminase superfamily protein</fullName>
    </submittedName>
</protein>